<keyword evidence="1" id="KW-0812">Transmembrane</keyword>
<proteinExistence type="predicted"/>
<dbReference type="Pfam" id="PF07963">
    <property type="entry name" value="N_methyl"/>
    <property type="match status" value="1"/>
</dbReference>
<dbReference type="InterPro" id="IPR045584">
    <property type="entry name" value="Pilin-like"/>
</dbReference>
<accession>A0A8J3DDD3</accession>
<dbReference type="RefSeq" id="WP_200163310.1">
    <property type="nucleotide sequence ID" value="NZ_JAENIH010000019.1"/>
</dbReference>
<reference evidence="2" key="2">
    <citation type="submission" date="2020-09" db="EMBL/GenBank/DDBJ databases">
        <authorList>
            <person name="Sun Q."/>
            <person name="Kim S."/>
        </authorList>
    </citation>
    <scope>NUCLEOTIDE SEQUENCE</scope>
    <source>
        <strain evidence="2">KCTC 12870</strain>
    </source>
</reference>
<dbReference type="EMBL" id="BMXG01000015">
    <property type="protein sequence ID" value="GHC06331.1"/>
    <property type="molecule type" value="Genomic_DNA"/>
</dbReference>
<evidence type="ECO:0000256" key="1">
    <source>
        <dbReference type="SAM" id="Phobius"/>
    </source>
</evidence>
<dbReference type="InterPro" id="IPR012902">
    <property type="entry name" value="N_methyl_site"/>
</dbReference>
<keyword evidence="3" id="KW-1185">Reference proteome</keyword>
<sequence>MTPTLSPLSQKVASPHRKAPGFTLVELIIAVTIATFVLTGATAMFIQFTKTNLSMAARSEFDRQMRVTLQTIATDTRVAANATVNGNVVTLTMASGTPTMIHYTYDASNKRLLRAEDTNADRTMLDNVTTFTASKSNNDVSYDIVFSKHVGDRDITLDRAMTFRMRN</sequence>
<keyword evidence="1" id="KW-0472">Membrane</keyword>
<dbReference type="SUPFAM" id="SSF54523">
    <property type="entry name" value="Pili subunits"/>
    <property type="match status" value="1"/>
</dbReference>
<gene>
    <name evidence="2" type="ORF">GCM10007047_24310</name>
</gene>
<comment type="caution">
    <text evidence="2">The sequence shown here is derived from an EMBL/GenBank/DDBJ whole genome shotgun (WGS) entry which is preliminary data.</text>
</comment>
<name>A0A8J3DDD3_9BACT</name>
<evidence type="ECO:0000313" key="3">
    <source>
        <dbReference type="Proteomes" id="UP000642829"/>
    </source>
</evidence>
<keyword evidence="1" id="KW-1133">Transmembrane helix</keyword>
<protein>
    <recommendedName>
        <fullName evidence="4">Prepilin-type N-terminal cleavage/methylation domain-containing protein</fullName>
    </recommendedName>
</protein>
<dbReference type="Proteomes" id="UP000642829">
    <property type="component" value="Unassembled WGS sequence"/>
</dbReference>
<evidence type="ECO:0008006" key="4">
    <source>
        <dbReference type="Google" id="ProtNLM"/>
    </source>
</evidence>
<evidence type="ECO:0000313" key="2">
    <source>
        <dbReference type="EMBL" id="GHC06331.1"/>
    </source>
</evidence>
<dbReference type="AlphaFoldDB" id="A0A8J3DDD3"/>
<dbReference type="NCBIfam" id="TIGR02532">
    <property type="entry name" value="IV_pilin_GFxxxE"/>
    <property type="match status" value="1"/>
</dbReference>
<feature type="transmembrane region" description="Helical" evidence="1">
    <location>
        <begin position="27"/>
        <end position="48"/>
    </location>
</feature>
<organism evidence="2 3">
    <name type="scientific">Cerasicoccus arenae</name>
    <dbReference type="NCBI Taxonomy" id="424488"/>
    <lineage>
        <taxon>Bacteria</taxon>
        <taxon>Pseudomonadati</taxon>
        <taxon>Verrucomicrobiota</taxon>
        <taxon>Opitutia</taxon>
        <taxon>Puniceicoccales</taxon>
        <taxon>Cerasicoccaceae</taxon>
        <taxon>Cerasicoccus</taxon>
    </lineage>
</organism>
<reference evidence="2" key="1">
    <citation type="journal article" date="2014" name="Int. J. Syst. Evol. Microbiol.">
        <title>Complete genome sequence of Corynebacterium casei LMG S-19264T (=DSM 44701T), isolated from a smear-ripened cheese.</title>
        <authorList>
            <consortium name="US DOE Joint Genome Institute (JGI-PGF)"/>
            <person name="Walter F."/>
            <person name="Albersmeier A."/>
            <person name="Kalinowski J."/>
            <person name="Ruckert C."/>
        </authorList>
    </citation>
    <scope>NUCLEOTIDE SEQUENCE</scope>
    <source>
        <strain evidence="2">KCTC 12870</strain>
    </source>
</reference>